<dbReference type="Proteomes" id="UP000199657">
    <property type="component" value="Unassembled WGS sequence"/>
</dbReference>
<dbReference type="STRING" id="406100.SAMN04488052_10536"/>
<comment type="pathway">
    <text evidence="2 14 15">Porphyrin-containing compound metabolism; protoporphyrin-IX biosynthesis; protoporphyrin-IX from protoporphyrinogen-IX: step 1/1.</text>
</comment>
<evidence type="ECO:0000256" key="2">
    <source>
        <dbReference type="ARBA" id="ARBA00005073"/>
    </source>
</evidence>
<comment type="subunit">
    <text evidence="14">Homodimer.</text>
</comment>
<dbReference type="GO" id="GO:0006782">
    <property type="term" value="P:protoporphyrinogen IX biosynthetic process"/>
    <property type="evidence" value="ECO:0007669"/>
    <property type="project" value="UniProtKB-UniRule"/>
</dbReference>
<dbReference type="InterPro" id="IPR005265">
    <property type="entry name" value="HemJ-like"/>
</dbReference>
<comment type="function">
    <text evidence="14 15">Catalyzes the oxidation of protoporphyrinogen IX to protoporphyrin IX.</text>
</comment>
<evidence type="ECO:0000256" key="9">
    <source>
        <dbReference type="ARBA" id="ARBA00022989"/>
    </source>
</evidence>
<dbReference type="Pfam" id="PF03653">
    <property type="entry name" value="UPF0093"/>
    <property type="match status" value="1"/>
</dbReference>
<evidence type="ECO:0000256" key="1">
    <source>
        <dbReference type="ARBA" id="ARBA00004651"/>
    </source>
</evidence>
<evidence type="ECO:0000256" key="10">
    <source>
        <dbReference type="ARBA" id="ARBA00023002"/>
    </source>
</evidence>
<keyword evidence="6 14" id="KW-0349">Heme</keyword>
<evidence type="ECO:0000313" key="16">
    <source>
        <dbReference type="EMBL" id="SEO96082.1"/>
    </source>
</evidence>
<sequence length="142" mass="16538">MEYLWIKAFHLIAVVTWFAAIFYLPRLFVYHAMAEDDPTGRERFKVMERKLYRGIMTPSAVVAIALGVWLLVLNPAWLQQGWMHAKLLLVGLLVGYHIWCGRLVVAFREDRNTRSHRWYRVFNEVPVLGLVAIVVLAVVKPF</sequence>
<feature type="binding site" description="axial binding residue" evidence="14">
    <location>
        <position position="86"/>
    </location>
    <ligand>
        <name>heme</name>
        <dbReference type="ChEBI" id="CHEBI:30413"/>
    </ligand>
    <ligandPart>
        <name>Fe</name>
        <dbReference type="ChEBI" id="CHEBI:18248"/>
    </ligandPart>
</feature>
<gene>
    <name evidence="16" type="ORF">SAMN04488052_10536</name>
</gene>
<evidence type="ECO:0000256" key="11">
    <source>
        <dbReference type="ARBA" id="ARBA00023004"/>
    </source>
</evidence>
<evidence type="ECO:0000256" key="7">
    <source>
        <dbReference type="ARBA" id="ARBA00022692"/>
    </source>
</evidence>
<protein>
    <recommendedName>
        <fullName evidence="4 14">Protoporphyrinogen IX oxidase</fullName>
        <shortName evidence="14">PPO</shortName>
        <ecNumber evidence="14 15">1.3.99.-</ecNumber>
    </recommendedName>
</protein>
<evidence type="ECO:0000256" key="4">
    <source>
        <dbReference type="ARBA" id="ARBA00017504"/>
    </source>
</evidence>
<dbReference type="GO" id="GO:0070818">
    <property type="term" value="F:protoporphyrinogen oxidase activity"/>
    <property type="evidence" value="ECO:0007669"/>
    <property type="project" value="UniProtKB-UniRule"/>
</dbReference>
<dbReference type="PANTHER" id="PTHR40255:SF1">
    <property type="entry name" value="PROTOPORPHYRINOGEN IX OXIDASE"/>
    <property type="match status" value="1"/>
</dbReference>
<dbReference type="UniPathway" id="UPA00251">
    <property type="reaction ID" value="UER00324"/>
</dbReference>
<keyword evidence="17" id="KW-1185">Reference proteome</keyword>
<dbReference type="GO" id="GO:0046872">
    <property type="term" value="F:metal ion binding"/>
    <property type="evidence" value="ECO:0007669"/>
    <property type="project" value="UniProtKB-UniRule"/>
</dbReference>
<keyword evidence="9 14" id="KW-1133">Transmembrane helix</keyword>
<evidence type="ECO:0000256" key="3">
    <source>
        <dbReference type="ARBA" id="ARBA00006501"/>
    </source>
</evidence>
<comment type="cofactor">
    <cofactor evidence="14 15">
        <name>heme b</name>
        <dbReference type="ChEBI" id="CHEBI:60344"/>
    </cofactor>
    <text evidence="14 15">Binds 1 heme b (iron(II)-protoporphyrin IX) group per subunit.</text>
</comment>
<accession>A0A1H8TYH2</accession>
<keyword evidence="7 14" id="KW-0812">Transmembrane</keyword>
<comment type="subcellular location">
    <subcellularLocation>
        <location evidence="1 14">Cell membrane</location>
        <topology evidence="1 14">Multi-pass membrane protein</topology>
    </subcellularLocation>
</comment>
<keyword evidence="5 14" id="KW-1003">Cell membrane</keyword>
<dbReference type="HAMAP" id="MF_02239">
    <property type="entry name" value="HemJ"/>
    <property type="match status" value="1"/>
</dbReference>
<evidence type="ECO:0000313" key="17">
    <source>
        <dbReference type="Proteomes" id="UP000199657"/>
    </source>
</evidence>
<proteinExistence type="inferred from homology"/>
<comment type="catalytic activity">
    <reaction evidence="13 14 15">
        <text>protoporphyrinogen IX + 3 A = protoporphyrin IX + 3 AH2</text>
        <dbReference type="Rhea" id="RHEA:62000"/>
        <dbReference type="ChEBI" id="CHEBI:13193"/>
        <dbReference type="ChEBI" id="CHEBI:17499"/>
        <dbReference type="ChEBI" id="CHEBI:57306"/>
        <dbReference type="ChEBI" id="CHEBI:57307"/>
    </reaction>
</comment>
<evidence type="ECO:0000256" key="15">
    <source>
        <dbReference type="PIRNR" id="PIRNR004638"/>
    </source>
</evidence>
<dbReference type="EMBL" id="FOEG01000005">
    <property type="protein sequence ID" value="SEO96082.1"/>
    <property type="molecule type" value="Genomic_DNA"/>
</dbReference>
<evidence type="ECO:0000256" key="6">
    <source>
        <dbReference type="ARBA" id="ARBA00022617"/>
    </source>
</evidence>
<comment type="similarity">
    <text evidence="3 14 15">Belongs to the HemJ family.</text>
</comment>
<feature type="binding site" description="axial binding residue" evidence="14">
    <location>
        <position position="10"/>
    </location>
    <ligand>
        <name>heme</name>
        <dbReference type="ChEBI" id="CHEBI:30413"/>
    </ligand>
    <ligandPart>
        <name>Fe</name>
        <dbReference type="ChEBI" id="CHEBI:18248"/>
    </ligandPart>
</feature>
<feature type="transmembrane region" description="Helical" evidence="14">
    <location>
        <begin position="119"/>
        <end position="139"/>
    </location>
</feature>
<feature type="transmembrane region" description="Helical" evidence="14">
    <location>
        <begin position="51"/>
        <end position="72"/>
    </location>
</feature>
<name>A0A1H8TYH2_9GAMM</name>
<feature type="transmembrane region" description="Helical" evidence="14">
    <location>
        <begin position="6"/>
        <end position="24"/>
    </location>
</feature>
<dbReference type="RefSeq" id="WP_091644204.1">
    <property type="nucleotide sequence ID" value="NZ_FOEG01000005.1"/>
</dbReference>
<organism evidence="16 17">
    <name type="scientific">Aquisalimonas asiatica</name>
    <dbReference type="NCBI Taxonomy" id="406100"/>
    <lineage>
        <taxon>Bacteria</taxon>
        <taxon>Pseudomonadati</taxon>
        <taxon>Pseudomonadota</taxon>
        <taxon>Gammaproteobacteria</taxon>
        <taxon>Chromatiales</taxon>
        <taxon>Ectothiorhodospiraceae</taxon>
        <taxon>Aquisalimonas</taxon>
    </lineage>
</organism>
<evidence type="ECO:0000256" key="13">
    <source>
        <dbReference type="ARBA" id="ARBA00048390"/>
    </source>
</evidence>
<keyword evidence="8 14" id="KW-0479">Metal-binding</keyword>
<dbReference type="EC" id="1.3.99.-" evidence="14 15"/>
<evidence type="ECO:0000256" key="14">
    <source>
        <dbReference type="HAMAP-Rule" id="MF_02239"/>
    </source>
</evidence>
<feature type="transmembrane region" description="Helical" evidence="14">
    <location>
        <begin position="87"/>
        <end position="107"/>
    </location>
</feature>
<dbReference type="NCBIfam" id="TIGR00701">
    <property type="entry name" value="protoporphyrinogen oxidase HemJ"/>
    <property type="match status" value="1"/>
</dbReference>
<keyword evidence="12 14" id="KW-0472">Membrane</keyword>
<evidence type="ECO:0000256" key="12">
    <source>
        <dbReference type="ARBA" id="ARBA00023136"/>
    </source>
</evidence>
<dbReference type="GO" id="GO:0005886">
    <property type="term" value="C:plasma membrane"/>
    <property type="evidence" value="ECO:0007669"/>
    <property type="project" value="UniProtKB-SubCell"/>
</dbReference>
<keyword evidence="10 14" id="KW-0560">Oxidoreductase</keyword>
<dbReference type="AlphaFoldDB" id="A0A1H8TYH2"/>
<dbReference type="PANTHER" id="PTHR40255">
    <property type="entry name" value="UPF0093 MEMBRANE PROTEIN SLR1790"/>
    <property type="match status" value="1"/>
</dbReference>
<evidence type="ECO:0000256" key="8">
    <source>
        <dbReference type="ARBA" id="ARBA00022723"/>
    </source>
</evidence>
<dbReference type="OrthoDB" id="9800824at2"/>
<dbReference type="PIRSF" id="PIRSF004638">
    <property type="entry name" value="UCP004638"/>
    <property type="match status" value="1"/>
</dbReference>
<evidence type="ECO:0000256" key="5">
    <source>
        <dbReference type="ARBA" id="ARBA00022475"/>
    </source>
</evidence>
<keyword evidence="11 14" id="KW-0408">Iron</keyword>
<reference evidence="16 17" key="1">
    <citation type="submission" date="2016-10" db="EMBL/GenBank/DDBJ databases">
        <authorList>
            <person name="de Groot N.N."/>
        </authorList>
    </citation>
    <scope>NUCLEOTIDE SEQUENCE [LARGE SCALE GENOMIC DNA]</scope>
    <source>
        <strain evidence="16 17">CGMCC 1.6291</strain>
    </source>
</reference>